<proteinExistence type="inferred from homology"/>
<protein>
    <submittedName>
        <fullName evidence="7">RNase adapter RapZ</fullName>
    </submittedName>
</protein>
<evidence type="ECO:0000313" key="8">
    <source>
        <dbReference type="Proteomes" id="UP000707138"/>
    </source>
</evidence>
<dbReference type="HAMAP" id="MF_00636">
    <property type="entry name" value="RapZ_like"/>
    <property type="match status" value="1"/>
</dbReference>
<dbReference type="InterPro" id="IPR053930">
    <property type="entry name" value="RapZ-like_N"/>
</dbReference>
<feature type="binding site" evidence="4">
    <location>
        <begin position="12"/>
        <end position="19"/>
    </location>
    <ligand>
        <name>ATP</name>
        <dbReference type="ChEBI" id="CHEBI:30616"/>
    </ligand>
</feature>
<dbReference type="RefSeq" id="WP_028254712.1">
    <property type="nucleotide sequence ID" value="NZ_CALXQD010000002.1"/>
</dbReference>
<dbReference type="PANTHER" id="PTHR30448">
    <property type="entry name" value="RNASE ADAPTER PROTEIN RAPZ"/>
    <property type="match status" value="1"/>
</dbReference>
<reference evidence="7 8" key="1">
    <citation type="journal article" date="2021" name="Sci. Rep.">
        <title>The distribution of antibiotic resistance genes in chicken gut microbiota commensals.</title>
        <authorList>
            <person name="Juricova H."/>
            <person name="Matiasovicova J."/>
            <person name="Kubasova T."/>
            <person name="Cejkova D."/>
            <person name="Rychlik I."/>
        </authorList>
    </citation>
    <scope>NUCLEOTIDE SEQUENCE [LARGE SCALE GENOMIC DNA]</scope>
    <source>
        <strain evidence="7 8">An537</strain>
    </source>
</reference>
<sequence length="310" mass="35730">MENNFRLIIVTGMSGAGKTQVMQALEDMGYFCVDNIPPVLIPKFSDLCRQAGERINHVALVVDIRGGEFFESLSDALKSLKEMQVPYEIVFMEATDEALIRRYKESRRSHPLAPNGRITTGLKEERRMLDSIRHRADYIIDTTDMKTNNLKSYLRQRFAEGDNPDRRLAVTVVSFGFKYGIPLDADMVWDVRFLPNPYYIPEFRHKTGRVPEVNNYIHSFDITTEFKNHYFKTMDFLLPNYEKEGKSQFVIAVGCTGGMHRSVAMAEALYTHIQELGYRVSVEHRDMMKNNVEEDFNPHEFTAESSEGAK</sequence>
<evidence type="ECO:0000256" key="2">
    <source>
        <dbReference type="ARBA" id="ARBA00022840"/>
    </source>
</evidence>
<evidence type="ECO:0000313" key="7">
    <source>
        <dbReference type="EMBL" id="MBM6912262.1"/>
    </source>
</evidence>
<comment type="caution">
    <text evidence="7">The sequence shown here is derived from an EMBL/GenBank/DDBJ whole genome shotgun (WGS) entry which is preliminary data.</text>
</comment>
<keyword evidence="8" id="KW-1185">Reference proteome</keyword>
<evidence type="ECO:0000256" key="4">
    <source>
        <dbReference type="HAMAP-Rule" id="MF_00636"/>
    </source>
</evidence>
<dbReference type="NCBIfam" id="NF003828">
    <property type="entry name" value="PRK05416.1"/>
    <property type="match status" value="1"/>
</dbReference>
<dbReference type="SUPFAM" id="SSF52540">
    <property type="entry name" value="P-loop containing nucleoside triphosphate hydrolases"/>
    <property type="match status" value="1"/>
</dbReference>
<dbReference type="Gene3D" id="3.40.50.300">
    <property type="entry name" value="P-loop containing nucleotide triphosphate hydrolases"/>
    <property type="match status" value="1"/>
</dbReference>
<dbReference type="Proteomes" id="UP000707138">
    <property type="component" value="Unassembled WGS sequence"/>
</dbReference>
<keyword evidence="2 4" id="KW-0067">ATP-binding</keyword>
<gene>
    <name evidence="7" type="primary">rapZ</name>
    <name evidence="7" type="ORF">H6A01_02810</name>
</gene>
<dbReference type="PIRSF" id="PIRSF005052">
    <property type="entry name" value="P-loopkin"/>
    <property type="match status" value="1"/>
</dbReference>
<evidence type="ECO:0000259" key="5">
    <source>
        <dbReference type="Pfam" id="PF03668"/>
    </source>
</evidence>
<evidence type="ECO:0000256" key="3">
    <source>
        <dbReference type="ARBA" id="ARBA00023134"/>
    </source>
</evidence>
<dbReference type="EMBL" id="JACJLA010000003">
    <property type="protein sequence ID" value="MBM6912262.1"/>
    <property type="molecule type" value="Genomic_DNA"/>
</dbReference>
<feature type="binding site" evidence="4">
    <location>
        <begin position="63"/>
        <end position="66"/>
    </location>
    <ligand>
        <name>GTP</name>
        <dbReference type="ChEBI" id="CHEBI:37565"/>
    </ligand>
</feature>
<dbReference type="PANTHER" id="PTHR30448:SF0">
    <property type="entry name" value="RNASE ADAPTER PROTEIN RAPZ"/>
    <property type="match status" value="1"/>
</dbReference>
<feature type="domain" description="RapZ C-terminal" evidence="6">
    <location>
        <begin position="169"/>
        <end position="287"/>
    </location>
</feature>
<evidence type="ECO:0000256" key="1">
    <source>
        <dbReference type="ARBA" id="ARBA00022741"/>
    </source>
</evidence>
<dbReference type="Pfam" id="PF22740">
    <property type="entry name" value="PapZ_C"/>
    <property type="match status" value="1"/>
</dbReference>
<dbReference type="InterPro" id="IPR005337">
    <property type="entry name" value="RapZ-like"/>
</dbReference>
<organism evidence="7 8">
    <name type="scientific">Veillonella magna</name>
    <dbReference type="NCBI Taxonomy" id="464322"/>
    <lineage>
        <taxon>Bacteria</taxon>
        <taxon>Bacillati</taxon>
        <taxon>Bacillota</taxon>
        <taxon>Negativicutes</taxon>
        <taxon>Veillonellales</taxon>
        <taxon>Veillonellaceae</taxon>
        <taxon>Veillonella</taxon>
    </lineage>
</organism>
<feature type="domain" description="RapZ-like N-terminal" evidence="5">
    <location>
        <begin position="6"/>
        <end position="159"/>
    </location>
</feature>
<name>A0ABS2GEK5_9FIRM</name>
<keyword evidence="1 4" id="KW-0547">Nucleotide-binding</keyword>
<dbReference type="InterPro" id="IPR053931">
    <property type="entry name" value="RapZ_C"/>
</dbReference>
<keyword evidence="3 4" id="KW-0342">GTP-binding</keyword>
<accession>A0ABS2GEK5</accession>
<dbReference type="Pfam" id="PF03668">
    <property type="entry name" value="RapZ-like_N"/>
    <property type="match status" value="1"/>
</dbReference>
<evidence type="ECO:0000259" key="6">
    <source>
        <dbReference type="Pfam" id="PF22740"/>
    </source>
</evidence>
<dbReference type="InterPro" id="IPR027417">
    <property type="entry name" value="P-loop_NTPase"/>
</dbReference>